<dbReference type="STRING" id="1210086.GCA_001613105_02169"/>
<feature type="compositionally biased region" description="Basic and acidic residues" evidence="1">
    <location>
        <begin position="496"/>
        <end position="513"/>
    </location>
</feature>
<dbReference type="PANTHER" id="PTHR34512">
    <property type="entry name" value="CELL SURFACE PROTEIN"/>
    <property type="match status" value="1"/>
</dbReference>
<feature type="domain" description="Calcineurin-like phosphoesterase N-terminal" evidence="4">
    <location>
        <begin position="29"/>
        <end position="104"/>
    </location>
</feature>
<dbReference type="InterPro" id="IPR032285">
    <property type="entry name" value="Metallophos_N"/>
</dbReference>
<evidence type="ECO:0000259" key="3">
    <source>
        <dbReference type="Pfam" id="PF13360"/>
    </source>
</evidence>
<dbReference type="Proteomes" id="UP000254869">
    <property type="component" value="Unassembled WGS sequence"/>
</dbReference>
<protein>
    <submittedName>
        <fullName evidence="5">Outer membrane protein assembly factor BamB</fullName>
    </submittedName>
</protein>
<evidence type="ECO:0000256" key="1">
    <source>
        <dbReference type="SAM" id="MobiDB-lite"/>
    </source>
</evidence>
<dbReference type="Gene3D" id="3.60.21.10">
    <property type="match status" value="1"/>
</dbReference>
<sequence length="912" mass="97507">MPAAAAETSVEASGTVFADYNGNGVRDHGEIGLPGISITDGSVWATTGWDGRYLLRVDPTRRETDLVQVVSPDGYTPALREDSVPRFFRTLEEGKPRQDGIDFALVPDRHAADPRETWLMLSDSETDNRSDASAANTLAQWTGQVEAMARDRQATMAIATGDLTVTDYTGAPRRQGSYDILRNGLTKGRFGRPFYPVMGNHDAGGTGATQGYAAAMEIYRRNLGPEWYSFDRNGRHIVVLEDNYDTTGLAPQLQWLREDLRRHASKRQVLVFAHRSLFTKYGAGQAIQPIVDELANYDVRMFAAGHDQQSEFRRGAFPRSVEVNNMGITYGIDGARPGYKLVDFSGVTDDPVTPTNEDTGYISGVHRQFFVRDRMALVSPAPDGVYGGATAIPVDLYAEDAGRGATEAQVRVRDDRGGEVWSARMRFGTTTAEPGRINCYTPPGGRAEPCPAPHANWATAHDSIAKLRPGTYRIEVTTTGAAGAQWPELRGGFRVTQEDRAPARGRDWPRQGGDESGGSTAASDPGPVLDQRWSANTGEQFVLDGAAVTGDTVIVTSQAFASPYNQVLAYQRDTGRELWRTYLDGDAESFPTVHGGRVYLTTGVGRVYALAADTGAVVWETIDDEHRAGKSVRRYGRAGGPVSVFDVPGQQRTVAIYQQFDRISCRDAATGKQLGGFAAPAGWGEFHGTAVRAANSATAYLHSGSSQTLVAMDLTTCAQRFSVDTKGGLFSHSSPAFTEGARQLVTMTAGGVTGHDPRDGRALWHADIPGSACEPGPPPITGPATRGQLAYVASIDGVVRAFDTAASNPAKPVWETAVGYVPGAGPLEDPARVAAGCTAAPNAPAMHALATETVVYAGTWDGRVVALDRATGKLLHQYDLGGGVTSALSVSGDLLFALTTDGTVHALARRAG</sequence>
<name>A0A370I5I3_9NOCA</name>
<feature type="region of interest" description="Disordered" evidence="1">
    <location>
        <begin position="496"/>
        <end position="532"/>
    </location>
</feature>
<dbReference type="SUPFAM" id="SSF50998">
    <property type="entry name" value="Quinoprotein alcohol dehydrogenase-like"/>
    <property type="match status" value="1"/>
</dbReference>
<evidence type="ECO:0000259" key="2">
    <source>
        <dbReference type="Pfam" id="PF00149"/>
    </source>
</evidence>
<feature type="domain" description="Pyrrolo-quinoline quinone repeat" evidence="3">
    <location>
        <begin position="844"/>
        <end position="910"/>
    </location>
</feature>
<dbReference type="InterPro" id="IPR015943">
    <property type="entry name" value="WD40/YVTN_repeat-like_dom_sf"/>
</dbReference>
<dbReference type="AlphaFoldDB" id="A0A370I5I3"/>
<dbReference type="Pfam" id="PF16371">
    <property type="entry name" value="MetallophosN"/>
    <property type="match status" value="1"/>
</dbReference>
<dbReference type="Gene3D" id="2.130.10.10">
    <property type="entry name" value="YVTN repeat-like/Quinoprotein amine dehydrogenase"/>
    <property type="match status" value="1"/>
</dbReference>
<comment type="caution">
    <text evidence="5">The sequence shown here is derived from an EMBL/GenBank/DDBJ whole genome shotgun (WGS) entry which is preliminary data.</text>
</comment>
<organism evidence="5 6">
    <name type="scientific">Nocardia pseudobrasiliensis</name>
    <dbReference type="NCBI Taxonomy" id="45979"/>
    <lineage>
        <taxon>Bacteria</taxon>
        <taxon>Bacillati</taxon>
        <taxon>Actinomycetota</taxon>
        <taxon>Actinomycetes</taxon>
        <taxon>Mycobacteriales</taxon>
        <taxon>Nocardiaceae</taxon>
        <taxon>Nocardia</taxon>
    </lineage>
</organism>
<accession>A0A370I5I3</accession>
<dbReference type="InterPro" id="IPR029052">
    <property type="entry name" value="Metallo-depent_PP-like"/>
</dbReference>
<dbReference type="InterPro" id="IPR013783">
    <property type="entry name" value="Ig-like_fold"/>
</dbReference>
<reference evidence="5 6" key="1">
    <citation type="submission" date="2018-07" db="EMBL/GenBank/DDBJ databases">
        <title>Genomic Encyclopedia of Type Strains, Phase IV (KMG-IV): sequencing the most valuable type-strain genomes for metagenomic binning, comparative biology and taxonomic classification.</title>
        <authorList>
            <person name="Goeker M."/>
        </authorList>
    </citation>
    <scope>NUCLEOTIDE SEQUENCE [LARGE SCALE GENOMIC DNA]</scope>
    <source>
        <strain evidence="5 6">DSM 44290</strain>
    </source>
</reference>
<feature type="domain" description="Calcineurin-like phosphoesterase" evidence="2">
    <location>
        <begin position="149"/>
        <end position="307"/>
    </location>
</feature>
<dbReference type="GO" id="GO:0005975">
    <property type="term" value="P:carbohydrate metabolic process"/>
    <property type="evidence" value="ECO:0007669"/>
    <property type="project" value="UniProtKB-ARBA"/>
</dbReference>
<dbReference type="Gene3D" id="2.60.40.10">
    <property type="entry name" value="Immunoglobulins"/>
    <property type="match status" value="1"/>
</dbReference>
<dbReference type="Pfam" id="PF13360">
    <property type="entry name" value="PQQ_2"/>
    <property type="match status" value="3"/>
</dbReference>
<dbReference type="InterPro" id="IPR018391">
    <property type="entry name" value="PQQ_b-propeller_rpt"/>
</dbReference>
<dbReference type="InterPro" id="IPR004843">
    <property type="entry name" value="Calcineurin-like_PHP"/>
</dbReference>
<evidence type="ECO:0000313" key="5">
    <source>
        <dbReference type="EMBL" id="RDI65401.1"/>
    </source>
</evidence>
<dbReference type="InterPro" id="IPR011047">
    <property type="entry name" value="Quinoprotein_ADH-like_sf"/>
</dbReference>
<dbReference type="PANTHER" id="PTHR34512:SF30">
    <property type="entry name" value="OUTER MEMBRANE PROTEIN ASSEMBLY FACTOR BAMB"/>
    <property type="match status" value="1"/>
</dbReference>
<dbReference type="EMBL" id="QQBC01000006">
    <property type="protein sequence ID" value="RDI65401.1"/>
    <property type="molecule type" value="Genomic_DNA"/>
</dbReference>
<dbReference type="Gene3D" id="2.40.10.480">
    <property type="match status" value="2"/>
</dbReference>
<feature type="domain" description="Pyrrolo-quinoline quinone repeat" evidence="3">
    <location>
        <begin position="532"/>
        <end position="627"/>
    </location>
</feature>
<dbReference type="SMART" id="SM00564">
    <property type="entry name" value="PQQ"/>
    <property type="match status" value="5"/>
</dbReference>
<evidence type="ECO:0000259" key="4">
    <source>
        <dbReference type="Pfam" id="PF16371"/>
    </source>
</evidence>
<dbReference type="InterPro" id="IPR002372">
    <property type="entry name" value="PQQ_rpt_dom"/>
</dbReference>
<dbReference type="GO" id="GO:0016787">
    <property type="term" value="F:hydrolase activity"/>
    <property type="evidence" value="ECO:0007669"/>
    <property type="project" value="InterPro"/>
</dbReference>
<proteinExistence type="predicted"/>
<dbReference type="SUPFAM" id="SSF56300">
    <property type="entry name" value="Metallo-dependent phosphatases"/>
    <property type="match status" value="1"/>
</dbReference>
<dbReference type="Pfam" id="PF00149">
    <property type="entry name" value="Metallophos"/>
    <property type="match status" value="1"/>
</dbReference>
<evidence type="ECO:0000313" key="6">
    <source>
        <dbReference type="Proteomes" id="UP000254869"/>
    </source>
</evidence>
<feature type="domain" description="Pyrrolo-quinoline quinone repeat" evidence="3">
    <location>
        <begin position="647"/>
        <end position="769"/>
    </location>
</feature>
<keyword evidence="6" id="KW-1185">Reference proteome</keyword>
<gene>
    <name evidence="5" type="ORF">DFR76_106271</name>
</gene>